<dbReference type="InterPro" id="IPR058240">
    <property type="entry name" value="rSAM_sf"/>
</dbReference>
<accession>D5GV75</accession>
<dbReference type="Gene3D" id="3.20.20.70">
    <property type="entry name" value="Aldolase class I"/>
    <property type="match status" value="1"/>
</dbReference>
<protein>
    <submittedName>
        <fullName evidence="6">Hypothetical phage protein (Radical SAM family)</fullName>
    </submittedName>
</protein>
<evidence type="ECO:0000259" key="5">
    <source>
        <dbReference type="Pfam" id="PF04055"/>
    </source>
</evidence>
<dbReference type="SFLD" id="SFLDG01067">
    <property type="entry name" value="SPASM/twitch_domain_containing"/>
    <property type="match status" value="1"/>
</dbReference>
<dbReference type="GO" id="GO:0051536">
    <property type="term" value="F:iron-sulfur cluster binding"/>
    <property type="evidence" value="ECO:0007669"/>
    <property type="project" value="UniProtKB-KW"/>
</dbReference>
<evidence type="ECO:0000256" key="3">
    <source>
        <dbReference type="ARBA" id="ARBA00023004"/>
    </source>
</evidence>
<dbReference type="GO" id="GO:0046872">
    <property type="term" value="F:metal ion binding"/>
    <property type="evidence" value="ECO:0007669"/>
    <property type="project" value="UniProtKB-KW"/>
</dbReference>
<keyword evidence="7" id="KW-1185">Reference proteome</keyword>
<dbReference type="InterPro" id="IPR007197">
    <property type="entry name" value="rSAM"/>
</dbReference>
<proteinExistence type="predicted"/>
<dbReference type="KEGG" id="vg:26041365"/>
<dbReference type="PANTHER" id="PTHR11228:SF7">
    <property type="entry name" value="PQQA PEPTIDE CYCLASE"/>
    <property type="match status" value="1"/>
</dbReference>
<dbReference type="SFLD" id="SFLDS00029">
    <property type="entry name" value="Radical_SAM"/>
    <property type="match status" value="1"/>
</dbReference>
<keyword evidence="3" id="KW-0408">Iron</keyword>
<sequence length="326" mass="38035">MNKYNIVDETKTIELGLLNKCILRCPMCLRQEANDIDIAIPKGYTNFEKLIETLNNFKNINRIDMVGSVGEPTLYPHIFELLEYNNSRNIKSILSTNGSTKIDWAKLGKTMKKGDIIRFATDGSTQELHSKYRVGSKLADVLEHHKIFKENSEATTINQFIIFKYNENDIDEIIKLSKHNKFDYLETTHTGDTIFIHDEIRASNSLCKRYEQLNNYVNNKPFENIKCLMYSLNQLYINHSGHILPCDDMEEFAFNFLDKTIHNSTFEECIEQISRIIKGIKMNKTCIRCCGDCNKKIRSDYPVLQMRLDIDKFEVLNHYRLTIDDN</sequence>
<dbReference type="GeneID" id="26041365"/>
<evidence type="ECO:0000313" key="6">
    <source>
        <dbReference type="EMBL" id="CBJ93892.1"/>
    </source>
</evidence>
<name>D5GV75_9CAUD</name>
<gene>
    <name evidence="6" type="ORF">CPT_0083</name>
</gene>
<feature type="domain" description="Radical SAM core" evidence="5">
    <location>
        <begin position="19"/>
        <end position="176"/>
    </location>
</feature>
<keyword evidence="2" id="KW-0479">Metal-binding</keyword>
<dbReference type="InterPro" id="IPR013785">
    <property type="entry name" value="Aldolase_TIM"/>
</dbReference>
<dbReference type="PANTHER" id="PTHR11228">
    <property type="entry name" value="RADICAL SAM DOMAIN PROTEIN"/>
    <property type="match status" value="1"/>
</dbReference>
<evidence type="ECO:0000256" key="1">
    <source>
        <dbReference type="ARBA" id="ARBA00022691"/>
    </source>
</evidence>
<dbReference type="EMBL" id="FN667788">
    <property type="protein sequence ID" value="CBJ93892.1"/>
    <property type="molecule type" value="Genomic_DNA"/>
</dbReference>
<dbReference type="Proteomes" id="UP000002369">
    <property type="component" value="Segment"/>
</dbReference>
<dbReference type="Pfam" id="PF04055">
    <property type="entry name" value="Radical_SAM"/>
    <property type="match status" value="1"/>
</dbReference>
<dbReference type="GO" id="GO:0003824">
    <property type="term" value="F:catalytic activity"/>
    <property type="evidence" value="ECO:0007669"/>
    <property type="project" value="InterPro"/>
</dbReference>
<organism evidence="6 7">
    <name type="scientific">Campylobacter phage CP220</name>
    <dbReference type="NCBI Taxonomy" id="2994044"/>
    <lineage>
        <taxon>Viruses</taxon>
        <taxon>Duplodnaviria</taxon>
        <taxon>Heunggongvirae</taxon>
        <taxon>Uroviricota</taxon>
        <taxon>Caudoviricetes</taxon>
        <taxon>Connertonviridae</taxon>
        <taxon>Firehammervirus</taxon>
        <taxon>Firehammervirus CP220</taxon>
    </lineage>
</organism>
<keyword evidence="4" id="KW-0411">Iron-sulfur</keyword>
<dbReference type="RefSeq" id="YP_009169217.1">
    <property type="nucleotide sequence ID" value="NC_027997.1"/>
</dbReference>
<dbReference type="SUPFAM" id="SSF102114">
    <property type="entry name" value="Radical SAM enzymes"/>
    <property type="match status" value="1"/>
</dbReference>
<evidence type="ECO:0000256" key="4">
    <source>
        <dbReference type="ARBA" id="ARBA00023014"/>
    </source>
</evidence>
<keyword evidence="1" id="KW-0949">S-adenosyl-L-methionine</keyword>
<evidence type="ECO:0000256" key="2">
    <source>
        <dbReference type="ARBA" id="ARBA00022723"/>
    </source>
</evidence>
<dbReference type="InterPro" id="IPR050377">
    <property type="entry name" value="Radical_SAM_PqqE_MftC-like"/>
</dbReference>
<evidence type="ECO:0000313" key="7">
    <source>
        <dbReference type="Proteomes" id="UP000002369"/>
    </source>
</evidence>
<reference evidence="6 7" key="1">
    <citation type="journal article" date="2010" name="BMC Genomics">
        <title>Evidence for a lineage of virulent bacteriophages that target Campylobacter.</title>
        <authorList>
            <person name="Timms A.R."/>
            <person name="Cambray-Young J."/>
            <person name="Scott A.E."/>
            <person name="Petty N.K."/>
            <person name="Connerton P.L."/>
            <person name="Clarke L."/>
            <person name="Seeger K."/>
            <person name="Quail M."/>
            <person name="Cummings N."/>
            <person name="Maskell D.J."/>
            <person name="Thomson N.R."/>
            <person name="Connerton I.F."/>
        </authorList>
    </citation>
    <scope>NUCLEOTIDE SEQUENCE [LARGE SCALE GENOMIC DNA]</scope>
</reference>